<gene>
    <name evidence="3" type="ORF">Ddye_025070</name>
</gene>
<dbReference type="GO" id="GO:0004523">
    <property type="term" value="F:RNA-DNA hybrid ribonuclease activity"/>
    <property type="evidence" value="ECO:0007669"/>
    <property type="project" value="InterPro"/>
</dbReference>
<dbReference type="InterPro" id="IPR002156">
    <property type="entry name" value="RNaseH_domain"/>
</dbReference>
<proteinExistence type="predicted"/>
<accession>A0AAD9WUU8</accession>
<feature type="domain" description="RNase H type-1" evidence="2">
    <location>
        <begin position="70"/>
        <end position="141"/>
    </location>
</feature>
<organism evidence="3 4">
    <name type="scientific">Dipteronia dyeriana</name>
    <dbReference type="NCBI Taxonomy" id="168575"/>
    <lineage>
        <taxon>Eukaryota</taxon>
        <taxon>Viridiplantae</taxon>
        <taxon>Streptophyta</taxon>
        <taxon>Embryophyta</taxon>
        <taxon>Tracheophyta</taxon>
        <taxon>Spermatophyta</taxon>
        <taxon>Magnoliopsida</taxon>
        <taxon>eudicotyledons</taxon>
        <taxon>Gunneridae</taxon>
        <taxon>Pentapetalae</taxon>
        <taxon>rosids</taxon>
        <taxon>malvids</taxon>
        <taxon>Sapindales</taxon>
        <taxon>Sapindaceae</taxon>
        <taxon>Hippocastanoideae</taxon>
        <taxon>Acereae</taxon>
        <taxon>Dipteronia</taxon>
    </lineage>
</organism>
<evidence type="ECO:0000313" key="4">
    <source>
        <dbReference type="Proteomes" id="UP001280121"/>
    </source>
</evidence>
<sequence length="141" mass="15576">MLLGRFMALLSLRVLSRLGLSGVSQMLAFTRLILMPRLMVWIRKLVWGCLSETPIRRCCFRLCSVSLCVFPPKAGEASATLRGMSVAVDADLILVVLESDAKWVVDAINDNRPSCADIGIILRDIVSIMSEFSTSVSFVPR</sequence>
<comment type="caution">
    <text evidence="3">The sequence shown here is derived from an EMBL/GenBank/DDBJ whole genome shotgun (WGS) entry which is preliminary data.</text>
</comment>
<keyword evidence="4" id="KW-1185">Reference proteome</keyword>
<dbReference type="Proteomes" id="UP001280121">
    <property type="component" value="Unassembled WGS sequence"/>
</dbReference>
<feature type="signal peptide" evidence="1">
    <location>
        <begin position="1"/>
        <end position="21"/>
    </location>
</feature>
<evidence type="ECO:0000313" key="3">
    <source>
        <dbReference type="EMBL" id="KAK2643307.1"/>
    </source>
</evidence>
<dbReference type="GO" id="GO:0003676">
    <property type="term" value="F:nucleic acid binding"/>
    <property type="evidence" value="ECO:0007669"/>
    <property type="project" value="InterPro"/>
</dbReference>
<feature type="chain" id="PRO_5042234297" description="RNase H type-1 domain-containing protein" evidence="1">
    <location>
        <begin position="22"/>
        <end position="141"/>
    </location>
</feature>
<dbReference type="Pfam" id="PF13456">
    <property type="entry name" value="RVT_3"/>
    <property type="match status" value="1"/>
</dbReference>
<protein>
    <recommendedName>
        <fullName evidence="2">RNase H type-1 domain-containing protein</fullName>
    </recommendedName>
</protein>
<dbReference type="AlphaFoldDB" id="A0AAD9WUU8"/>
<dbReference type="EMBL" id="JANJYI010000007">
    <property type="protein sequence ID" value="KAK2643307.1"/>
    <property type="molecule type" value="Genomic_DNA"/>
</dbReference>
<evidence type="ECO:0000256" key="1">
    <source>
        <dbReference type="SAM" id="SignalP"/>
    </source>
</evidence>
<name>A0AAD9WUU8_9ROSI</name>
<evidence type="ECO:0000259" key="2">
    <source>
        <dbReference type="Pfam" id="PF13456"/>
    </source>
</evidence>
<reference evidence="3" key="1">
    <citation type="journal article" date="2023" name="Plant J.">
        <title>Genome sequences and population genomics provide insights into the demographic history, inbreeding, and mutation load of two 'living fossil' tree species of Dipteronia.</title>
        <authorList>
            <person name="Feng Y."/>
            <person name="Comes H.P."/>
            <person name="Chen J."/>
            <person name="Zhu S."/>
            <person name="Lu R."/>
            <person name="Zhang X."/>
            <person name="Li P."/>
            <person name="Qiu J."/>
            <person name="Olsen K.M."/>
            <person name="Qiu Y."/>
        </authorList>
    </citation>
    <scope>NUCLEOTIDE SEQUENCE</scope>
    <source>
        <strain evidence="3">KIB01</strain>
    </source>
</reference>
<keyword evidence="1" id="KW-0732">Signal</keyword>